<evidence type="ECO:0000313" key="2">
    <source>
        <dbReference type="Proteomes" id="UP000236919"/>
    </source>
</evidence>
<gene>
    <name evidence="1" type="ORF">CYD53_102152</name>
</gene>
<comment type="caution">
    <text evidence="1">The sequence shown here is derived from an EMBL/GenBank/DDBJ whole genome shotgun (WGS) entry which is preliminary data.</text>
</comment>
<dbReference type="AlphaFoldDB" id="A0A2S4MLM1"/>
<dbReference type="SUPFAM" id="SSF53335">
    <property type="entry name" value="S-adenosyl-L-methionine-dependent methyltransferases"/>
    <property type="match status" value="1"/>
</dbReference>
<dbReference type="Gene3D" id="3.40.50.150">
    <property type="entry name" value="Vaccinia Virus protein VP39"/>
    <property type="match status" value="1"/>
</dbReference>
<name>A0A2S4MLM1_9HYPH</name>
<dbReference type="CDD" id="cd02440">
    <property type="entry name" value="AdoMet_MTases"/>
    <property type="match status" value="1"/>
</dbReference>
<proteinExistence type="predicted"/>
<dbReference type="InterPro" id="IPR029063">
    <property type="entry name" value="SAM-dependent_MTases_sf"/>
</dbReference>
<reference evidence="1 2" key="1">
    <citation type="submission" date="2018-01" db="EMBL/GenBank/DDBJ databases">
        <title>Genomic Encyclopedia of Type Strains, Phase III (KMG-III): the genomes of soil and plant-associated and newly described type strains.</title>
        <authorList>
            <person name="Whitman W."/>
        </authorList>
    </citation>
    <scope>NUCLEOTIDE SEQUENCE [LARGE SCALE GENOMIC DNA]</scope>
    <source>
        <strain evidence="1 2">1131</strain>
    </source>
</reference>
<evidence type="ECO:0008006" key="3">
    <source>
        <dbReference type="Google" id="ProtNLM"/>
    </source>
</evidence>
<organism evidence="1 2">
    <name type="scientific">Bosea psychrotolerans</name>
    <dbReference type="NCBI Taxonomy" id="1871628"/>
    <lineage>
        <taxon>Bacteria</taxon>
        <taxon>Pseudomonadati</taxon>
        <taxon>Pseudomonadota</taxon>
        <taxon>Alphaproteobacteria</taxon>
        <taxon>Hyphomicrobiales</taxon>
        <taxon>Boseaceae</taxon>
        <taxon>Bosea</taxon>
    </lineage>
</organism>
<keyword evidence="2" id="KW-1185">Reference proteome</keyword>
<protein>
    <recommendedName>
        <fullName evidence="3">Methyltransferase family protein</fullName>
    </recommendedName>
</protein>
<sequence>MRTLGYFEGAYGTICIIEDKVTGARRYYEGNAFQSHALPSGESCFTYIHLMSSFLRQATNVLLLGCAGGTLATMLYRQGKAVTLVDHNPISFKLAQEYFWMPRGIRCIEADFKDFLGMTSERFDGIAIDVGGTDFRFGDEFGRQTCQALRATLTQSGRIAMNLLVEHDLDPLPDEITADLAGSDLNAWIIDEAFGEPERNAVIACAPERRLELGQDTFPPVIAAEFLSWSVRRPRLW</sequence>
<dbReference type="EMBL" id="PQFZ01000002">
    <property type="protein sequence ID" value="POR55267.1"/>
    <property type="molecule type" value="Genomic_DNA"/>
</dbReference>
<accession>A0A2S4MLM1</accession>
<evidence type="ECO:0000313" key="1">
    <source>
        <dbReference type="EMBL" id="POR55267.1"/>
    </source>
</evidence>
<dbReference type="Proteomes" id="UP000236919">
    <property type="component" value="Unassembled WGS sequence"/>
</dbReference>